<proteinExistence type="predicted"/>
<accession>A0A168JY58</accession>
<reference evidence="2 3" key="1">
    <citation type="submission" date="2015-06" db="EMBL/GenBank/DDBJ databases">
        <title>Expansion of signal transduction pathways in fungi by whole-genome duplication.</title>
        <authorList>
            <consortium name="DOE Joint Genome Institute"/>
            <person name="Corrochano L.M."/>
            <person name="Kuo A."/>
            <person name="Marcet-Houben M."/>
            <person name="Polaino S."/>
            <person name="Salamov A."/>
            <person name="Villalobos J.M."/>
            <person name="Alvarez M.I."/>
            <person name="Avalos J."/>
            <person name="Benito E.P."/>
            <person name="Benoit I."/>
            <person name="Burger G."/>
            <person name="Camino L.P."/>
            <person name="Canovas D."/>
            <person name="Cerda-Olmedo E."/>
            <person name="Cheng J.-F."/>
            <person name="Dominguez A."/>
            <person name="Elias M."/>
            <person name="Eslava A.P."/>
            <person name="Glaser F."/>
            <person name="Grimwood J."/>
            <person name="Gutierrez G."/>
            <person name="Heitman J."/>
            <person name="Henrissat B."/>
            <person name="Iturriaga E.A."/>
            <person name="Lang B.F."/>
            <person name="Lavin J.L."/>
            <person name="Lee S."/>
            <person name="Li W."/>
            <person name="Lindquist E."/>
            <person name="Lopez-Garcia S."/>
            <person name="Luque E.M."/>
            <person name="Marcos A.T."/>
            <person name="Martin J."/>
            <person name="Mccluskey K."/>
            <person name="Medina H.R."/>
            <person name="Miralles-Duran A."/>
            <person name="Miyazaki A."/>
            <person name="Munoz-Torres E."/>
            <person name="Oguiza J.A."/>
            <person name="Ohm R."/>
            <person name="Olmedo M."/>
            <person name="Orejas M."/>
            <person name="Ortiz-Castellanos L."/>
            <person name="Pisabarro A.G."/>
            <person name="Rodriguez-Romero J."/>
            <person name="Ruiz-Herrera J."/>
            <person name="Ruiz-Vazquez R."/>
            <person name="Sanz C."/>
            <person name="Schackwitz W."/>
            <person name="Schmutz J."/>
            <person name="Shahriari M."/>
            <person name="Shelest E."/>
            <person name="Silva-Franco F."/>
            <person name="Soanes D."/>
            <person name="Syed K."/>
            <person name="Tagua V.G."/>
            <person name="Talbot N.J."/>
            <person name="Thon M."/>
            <person name="De Vries R.P."/>
            <person name="Wiebenga A."/>
            <person name="Yadav J.S."/>
            <person name="Braun E.L."/>
            <person name="Baker S."/>
            <person name="Garre V."/>
            <person name="Horwitz B."/>
            <person name="Torres-Martinez S."/>
            <person name="Idnurm A."/>
            <person name="Herrera-Estrella A."/>
            <person name="Gabaldon T."/>
            <person name="Grigoriev I.V."/>
        </authorList>
    </citation>
    <scope>NUCLEOTIDE SEQUENCE [LARGE SCALE GENOMIC DNA]</scope>
    <source>
        <strain evidence="2 3">CBS 277.49</strain>
    </source>
</reference>
<dbReference type="Proteomes" id="UP000077051">
    <property type="component" value="Unassembled WGS sequence"/>
</dbReference>
<comment type="caution">
    <text evidence="2">The sequence shown here is derived from an EMBL/GenBank/DDBJ whole genome shotgun (WGS) entry which is preliminary data.</text>
</comment>
<feature type="region of interest" description="Disordered" evidence="1">
    <location>
        <begin position="149"/>
        <end position="170"/>
    </location>
</feature>
<evidence type="ECO:0000313" key="2">
    <source>
        <dbReference type="EMBL" id="OAD01756.1"/>
    </source>
</evidence>
<keyword evidence="3" id="KW-1185">Reference proteome</keyword>
<dbReference type="AlphaFoldDB" id="A0A168JY58"/>
<protein>
    <submittedName>
        <fullName evidence="2">Uncharacterized protein</fullName>
    </submittedName>
</protein>
<feature type="compositionally biased region" description="Polar residues" evidence="1">
    <location>
        <begin position="150"/>
        <end position="160"/>
    </location>
</feature>
<dbReference type="EMBL" id="AMYB01000005">
    <property type="protein sequence ID" value="OAD01756.1"/>
    <property type="molecule type" value="Genomic_DNA"/>
</dbReference>
<feature type="region of interest" description="Disordered" evidence="1">
    <location>
        <begin position="107"/>
        <end position="128"/>
    </location>
</feature>
<evidence type="ECO:0000256" key="1">
    <source>
        <dbReference type="SAM" id="MobiDB-lite"/>
    </source>
</evidence>
<gene>
    <name evidence="2" type="ORF">MUCCIDRAFT_92003</name>
</gene>
<evidence type="ECO:0000313" key="3">
    <source>
        <dbReference type="Proteomes" id="UP000077051"/>
    </source>
</evidence>
<organism evidence="2 3">
    <name type="scientific">Mucor lusitanicus CBS 277.49</name>
    <dbReference type="NCBI Taxonomy" id="747725"/>
    <lineage>
        <taxon>Eukaryota</taxon>
        <taxon>Fungi</taxon>
        <taxon>Fungi incertae sedis</taxon>
        <taxon>Mucoromycota</taxon>
        <taxon>Mucoromycotina</taxon>
        <taxon>Mucoromycetes</taxon>
        <taxon>Mucorales</taxon>
        <taxon>Mucorineae</taxon>
        <taxon>Mucoraceae</taxon>
        <taxon>Mucor</taxon>
    </lineage>
</organism>
<sequence>MPPRYQPVQTTTQRPLHNEILTLQKLLGTDILEQAARILDHFAATKENKFEAAAFQTPPHLNDKLIEKCEDFETVCDQIYFILEQSKRVLQLEYQQKMIQIKADNLEKEKQQQEKADQAPPPDAMNVDTDMDFESSQMDASLNVDMMETDQPQSSQNASKESAAANAIDEEDMEELLQIQRDRLDRLKNVIVLGMDADAVKANGRDGDKEDLLF</sequence>
<dbReference type="OrthoDB" id="2423920at2759"/>
<feature type="compositionally biased region" description="Basic and acidic residues" evidence="1">
    <location>
        <begin position="107"/>
        <end position="117"/>
    </location>
</feature>
<dbReference type="VEuPathDB" id="FungiDB:MUCCIDRAFT_92003"/>
<name>A0A168JY58_MUCCL</name>